<dbReference type="InParanoid" id="A0A1Y2G1T8"/>
<reference evidence="2 3" key="1">
    <citation type="submission" date="2016-07" db="EMBL/GenBank/DDBJ databases">
        <title>Pervasive Adenine N6-methylation of Active Genes in Fungi.</title>
        <authorList>
            <consortium name="DOE Joint Genome Institute"/>
            <person name="Mondo S.J."/>
            <person name="Dannebaum R.O."/>
            <person name="Kuo R.C."/>
            <person name="Labutti K."/>
            <person name="Haridas S."/>
            <person name="Kuo A."/>
            <person name="Salamov A."/>
            <person name="Ahrendt S.R."/>
            <person name="Lipzen A."/>
            <person name="Sullivan W."/>
            <person name="Andreopoulos W.B."/>
            <person name="Clum A."/>
            <person name="Lindquist E."/>
            <person name="Daum C."/>
            <person name="Ramamoorthy G.K."/>
            <person name="Gryganskyi A."/>
            <person name="Culley D."/>
            <person name="Magnuson J.K."/>
            <person name="James T.Y."/>
            <person name="O'Malley M.A."/>
            <person name="Stajich J.E."/>
            <person name="Spatafora J.W."/>
            <person name="Visel A."/>
            <person name="Grigoriev I.V."/>
        </authorList>
    </citation>
    <scope>NUCLEOTIDE SEQUENCE [LARGE SCALE GENOMIC DNA]</scope>
    <source>
        <strain evidence="2 3">62-1032</strain>
    </source>
</reference>
<accession>A0A1Y2G1T8</accession>
<feature type="signal peptide" evidence="1">
    <location>
        <begin position="1"/>
        <end position="22"/>
    </location>
</feature>
<dbReference type="Pfam" id="PF26113">
    <property type="entry name" value="GH16_XgeA"/>
    <property type="match status" value="1"/>
</dbReference>
<dbReference type="PANTHER" id="PTHR10963:SF24">
    <property type="entry name" value="GLYCOSIDASE C21B10.07-RELATED"/>
    <property type="match status" value="1"/>
</dbReference>
<sequence>MFAARASLAILLALCFALVAEAKTWKLKTNLKGKSLVNYFNWEDKQADNGGIAYYNSYAKAKKKGLVSISKSGAVTLRVGTKKNQAVRDSIRLVSKKTHDNGGLFIFDVAHIPVAYGAWPALWSTGWSWPNDGEIDIIEGVHAINMNSMSTHTGPGCTMGTSGFSGKFMMATAQKNQCNVYASDSQGCGVRSSSKSSYGPNFNKKGGGVFALLWAKDGIKIYQWPRNKIPADIKKGKPKPSSKWGKPSNFVAPTDCHPFDHFYNQQIVINTNLCGTWASGVWNQDLSYAGSPGSPADATGYSSCEDYVKSQGGKMKDAFWRLNSIKIYQ</sequence>
<protein>
    <submittedName>
        <fullName evidence="2">Concanavalin A-like lectin/glucanase domain-containing protein</fullName>
    </submittedName>
</protein>
<evidence type="ECO:0000256" key="1">
    <source>
        <dbReference type="SAM" id="SignalP"/>
    </source>
</evidence>
<comment type="caution">
    <text evidence="2">The sequence shown here is derived from an EMBL/GenBank/DDBJ whole genome shotgun (WGS) entry which is preliminary data.</text>
</comment>
<evidence type="ECO:0000313" key="2">
    <source>
        <dbReference type="EMBL" id="ORY90138.1"/>
    </source>
</evidence>
<dbReference type="GO" id="GO:0009251">
    <property type="term" value="P:glucan catabolic process"/>
    <property type="evidence" value="ECO:0007669"/>
    <property type="project" value="TreeGrafter"/>
</dbReference>
<dbReference type="AlphaFoldDB" id="A0A1Y2G1T8"/>
<dbReference type="InterPro" id="IPR013320">
    <property type="entry name" value="ConA-like_dom_sf"/>
</dbReference>
<dbReference type="PANTHER" id="PTHR10963">
    <property type="entry name" value="GLYCOSYL HYDROLASE-RELATED"/>
    <property type="match status" value="1"/>
</dbReference>
<organism evidence="2 3">
    <name type="scientific">Leucosporidium creatinivorum</name>
    <dbReference type="NCBI Taxonomy" id="106004"/>
    <lineage>
        <taxon>Eukaryota</taxon>
        <taxon>Fungi</taxon>
        <taxon>Dikarya</taxon>
        <taxon>Basidiomycota</taxon>
        <taxon>Pucciniomycotina</taxon>
        <taxon>Microbotryomycetes</taxon>
        <taxon>Leucosporidiales</taxon>
        <taxon>Leucosporidium</taxon>
    </lineage>
</organism>
<keyword evidence="3" id="KW-1185">Reference proteome</keyword>
<dbReference type="OrthoDB" id="192832at2759"/>
<dbReference type="EMBL" id="MCGR01000004">
    <property type="protein sequence ID" value="ORY90138.1"/>
    <property type="molecule type" value="Genomic_DNA"/>
</dbReference>
<gene>
    <name evidence="2" type="ORF">BCR35DRAFT_275141</name>
</gene>
<dbReference type="InterPro" id="IPR050546">
    <property type="entry name" value="Glycosyl_Hydrlase_16"/>
</dbReference>
<name>A0A1Y2G1T8_9BASI</name>
<dbReference type="GO" id="GO:0030246">
    <property type="term" value="F:carbohydrate binding"/>
    <property type="evidence" value="ECO:0007669"/>
    <property type="project" value="UniProtKB-KW"/>
</dbReference>
<dbReference type="SUPFAM" id="SSF49899">
    <property type="entry name" value="Concanavalin A-like lectins/glucanases"/>
    <property type="match status" value="1"/>
</dbReference>
<keyword evidence="2" id="KW-0430">Lectin</keyword>
<proteinExistence type="predicted"/>
<dbReference type="Gene3D" id="2.60.120.200">
    <property type="match status" value="1"/>
</dbReference>
<feature type="chain" id="PRO_5012417924" evidence="1">
    <location>
        <begin position="23"/>
        <end position="329"/>
    </location>
</feature>
<keyword evidence="1" id="KW-0732">Signal</keyword>
<dbReference type="Proteomes" id="UP000193467">
    <property type="component" value="Unassembled WGS sequence"/>
</dbReference>
<dbReference type="STRING" id="106004.A0A1Y2G1T8"/>
<evidence type="ECO:0000313" key="3">
    <source>
        <dbReference type="Proteomes" id="UP000193467"/>
    </source>
</evidence>